<gene>
    <name evidence="1" type="ORF">S01H1_62497</name>
</gene>
<accession>X0Y1Z5</accession>
<proteinExistence type="predicted"/>
<protein>
    <recommendedName>
        <fullName evidence="2">Sulfatase N-terminal domain-containing protein</fullName>
    </recommendedName>
</protein>
<sequence>LGKELPDEAVDSVSFLPQLLGEKQKSGQRTLIMSSLGNKLVLRHEQWKLICVDEPYATAGLGELQADGKEVKRTKEKVKYKDDPSLPWHERIILYDLKTDFAETTNVAEQHPAIVAKMAKLAIKSIRGGRTNIGPARPDSCQTPSIDLLEDLAAITPG</sequence>
<reference evidence="1" key="1">
    <citation type="journal article" date="2014" name="Front. Microbiol.">
        <title>High frequency of phylogenetically diverse reductive dehalogenase-homologous genes in deep subseafloor sedimentary metagenomes.</title>
        <authorList>
            <person name="Kawai M."/>
            <person name="Futagami T."/>
            <person name="Toyoda A."/>
            <person name="Takaki Y."/>
            <person name="Nishi S."/>
            <person name="Hori S."/>
            <person name="Arai W."/>
            <person name="Tsubouchi T."/>
            <person name="Morono Y."/>
            <person name="Uchiyama I."/>
            <person name="Ito T."/>
            <person name="Fujiyama A."/>
            <person name="Inagaki F."/>
            <person name="Takami H."/>
        </authorList>
    </citation>
    <scope>NUCLEOTIDE SEQUENCE</scope>
    <source>
        <strain evidence="1">Expedition CK06-06</strain>
    </source>
</reference>
<dbReference type="AlphaFoldDB" id="X0Y1Z5"/>
<comment type="caution">
    <text evidence="1">The sequence shown here is derived from an EMBL/GenBank/DDBJ whole genome shotgun (WGS) entry which is preliminary data.</text>
</comment>
<name>X0Y1Z5_9ZZZZ</name>
<feature type="non-terminal residue" evidence="1">
    <location>
        <position position="1"/>
    </location>
</feature>
<evidence type="ECO:0000313" key="1">
    <source>
        <dbReference type="EMBL" id="GAG41377.1"/>
    </source>
</evidence>
<organism evidence="1">
    <name type="scientific">marine sediment metagenome</name>
    <dbReference type="NCBI Taxonomy" id="412755"/>
    <lineage>
        <taxon>unclassified sequences</taxon>
        <taxon>metagenomes</taxon>
        <taxon>ecological metagenomes</taxon>
    </lineage>
</organism>
<dbReference type="Gene3D" id="3.30.1120.10">
    <property type="match status" value="1"/>
</dbReference>
<dbReference type="InterPro" id="IPR017850">
    <property type="entry name" value="Alkaline_phosphatase_core_sf"/>
</dbReference>
<dbReference type="Gene3D" id="3.40.720.10">
    <property type="entry name" value="Alkaline Phosphatase, subunit A"/>
    <property type="match status" value="1"/>
</dbReference>
<evidence type="ECO:0008006" key="2">
    <source>
        <dbReference type="Google" id="ProtNLM"/>
    </source>
</evidence>
<dbReference type="SUPFAM" id="SSF53649">
    <property type="entry name" value="Alkaline phosphatase-like"/>
    <property type="match status" value="1"/>
</dbReference>
<dbReference type="EMBL" id="BARS01041050">
    <property type="protein sequence ID" value="GAG41377.1"/>
    <property type="molecule type" value="Genomic_DNA"/>
</dbReference>